<dbReference type="PANTHER" id="PTHR30487">
    <property type="entry name" value="TYPE 4 PREPILIN-LIKE PROTEINS LEADER PEPTIDE-PROCESSING ENZYME"/>
    <property type="match status" value="1"/>
</dbReference>
<dbReference type="Gene3D" id="1.20.120.1220">
    <property type="match status" value="1"/>
</dbReference>
<feature type="transmembrane region" description="Helical" evidence="2">
    <location>
        <begin position="72"/>
        <end position="91"/>
    </location>
</feature>
<accession>A0ABN3N071</accession>
<evidence type="ECO:0000256" key="2">
    <source>
        <dbReference type="SAM" id="Phobius"/>
    </source>
</evidence>
<protein>
    <submittedName>
        <fullName evidence="4">A24 family peptidase</fullName>
    </submittedName>
</protein>
<dbReference type="Pfam" id="PF01478">
    <property type="entry name" value="Peptidase_A24"/>
    <property type="match status" value="1"/>
</dbReference>
<feature type="transmembrane region" description="Helical" evidence="2">
    <location>
        <begin position="162"/>
        <end position="181"/>
    </location>
</feature>
<comment type="similarity">
    <text evidence="1">Belongs to the peptidase A24 family.</text>
</comment>
<keyword evidence="2" id="KW-0812">Transmembrane</keyword>
<proteinExistence type="inferred from homology"/>
<comment type="caution">
    <text evidence="4">The sequence shown here is derived from an EMBL/GenBank/DDBJ whole genome shotgun (WGS) entry which is preliminary data.</text>
</comment>
<keyword evidence="5" id="KW-1185">Reference proteome</keyword>
<evidence type="ECO:0000256" key="1">
    <source>
        <dbReference type="ARBA" id="ARBA00005801"/>
    </source>
</evidence>
<dbReference type="Proteomes" id="UP001499978">
    <property type="component" value="Unassembled WGS sequence"/>
</dbReference>
<feature type="domain" description="Prepilin type IV endopeptidase peptidase" evidence="3">
    <location>
        <begin position="111"/>
        <end position="213"/>
    </location>
</feature>
<evidence type="ECO:0000259" key="3">
    <source>
        <dbReference type="Pfam" id="PF01478"/>
    </source>
</evidence>
<reference evidence="4 5" key="1">
    <citation type="journal article" date="2019" name="Int. J. Syst. Evol. Microbiol.">
        <title>The Global Catalogue of Microorganisms (GCM) 10K type strain sequencing project: providing services to taxonomists for standard genome sequencing and annotation.</title>
        <authorList>
            <consortium name="The Broad Institute Genomics Platform"/>
            <consortium name="The Broad Institute Genome Sequencing Center for Infectious Disease"/>
            <person name="Wu L."/>
            <person name="Ma J."/>
        </authorList>
    </citation>
    <scope>NUCLEOTIDE SEQUENCE [LARGE SCALE GENOMIC DNA]</scope>
    <source>
        <strain evidence="4 5">JCM 3367</strain>
    </source>
</reference>
<keyword evidence="2" id="KW-1133">Transmembrane helix</keyword>
<keyword evidence="2" id="KW-0472">Membrane</keyword>
<feature type="transmembrane region" description="Helical" evidence="2">
    <location>
        <begin position="98"/>
        <end position="121"/>
    </location>
</feature>
<name>A0ABN3N071_9ACTN</name>
<organism evidence="4 5">
    <name type="scientific">Pilimelia columellifera subsp. columellifera</name>
    <dbReference type="NCBI Taxonomy" id="706583"/>
    <lineage>
        <taxon>Bacteria</taxon>
        <taxon>Bacillati</taxon>
        <taxon>Actinomycetota</taxon>
        <taxon>Actinomycetes</taxon>
        <taxon>Micromonosporales</taxon>
        <taxon>Micromonosporaceae</taxon>
        <taxon>Pilimelia</taxon>
    </lineage>
</organism>
<gene>
    <name evidence="4" type="ORF">GCM10010201_03510</name>
</gene>
<dbReference type="InterPro" id="IPR000045">
    <property type="entry name" value="Prepilin_IV_endopep_pep"/>
</dbReference>
<dbReference type="PANTHER" id="PTHR30487:SF0">
    <property type="entry name" value="PREPILIN LEADER PEPTIDASE_N-METHYLTRANSFERASE-RELATED"/>
    <property type="match status" value="1"/>
</dbReference>
<feature type="transmembrane region" description="Helical" evidence="2">
    <location>
        <begin position="133"/>
        <end position="155"/>
    </location>
</feature>
<dbReference type="InterPro" id="IPR050882">
    <property type="entry name" value="Prepilin_peptidase/N-MTase"/>
</dbReference>
<sequence length="261" mass="25977">MPVMSSPSVLVVALLGAVAGALAVRPGHRLAVPYGEPPRGACGACAAPLPAGARGWWGVACRRCRTRLGAPWWLTATVGAAAGGVVGWALAPVGTGPTLVVSLLVLGAGTVMVVVGLLLAVIDLAAHRLPDPIVARLAVAELGLLIAAAATGAGWAPLERAVLGGLVMAGAYLVLALLPGANLGLGDVKLSAVLGLSLGWFGWPTLLLGAVLPHLLNGPVALSLLLRGKASRHTELPLGPALLAGWLLAVAAHAWADLPAG</sequence>
<feature type="transmembrane region" description="Helical" evidence="2">
    <location>
        <begin position="201"/>
        <end position="226"/>
    </location>
</feature>
<evidence type="ECO:0000313" key="5">
    <source>
        <dbReference type="Proteomes" id="UP001499978"/>
    </source>
</evidence>
<dbReference type="EMBL" id="BAAARY010000001">
    <property type="protein sequence ID" value="GAA2511767.1"/>
    <property type="molecule type" value="Genomic_DNA"/>
</dbReference>
<evidence type="ECO:0000313" key="4">
    <source>
        <dbReference type="EMBL" id="GAA2511767.1"/>
    </source>
</evidence>